<dbReference type="PROSITE" id="PS50931">
    <property type="entry name" value="HTH_LYSR"/>
    <property type="match status" value="1"/>
</dbReference>
<name>A0ABV6G339_9GAMM</name>
<dbReference type="Gene3D" id="1.10.10.10">
    <property type="entry name" value="Winged helix-like DNA-binding domain superfamily/Winged helix DNA-binding domain"/>
    <property type="match status" value="1"/>
</dbReference>
<comment type="similarity">
    <text evidence="1">Belongs to the LysR transcriptional regulatory family.</text>
</comment>
<dbReference type="Pfam" id="PF03466">
    <property type="entry name" value="LysR_substrate"/>
    <property type="match status" value="1"/>
</dbReference>
<keyword evidence="4" id="KW-0804">Transcription</keyword>
<dbReference type="InterPro" id="IPR036388">
    <property type="entry name" value="WH-like_DNA-bd_sf"/>
</dbReference>
<dbReference type="InterPro" id="IPR036390">
    <property type="entry name" value="WH_DNA-bd_sf"/>
</dbReference>
<evidence type="ECO:0000313" key="6">
    <source>
        <dbReference type="EMBL" id="MFC0267714.1"/>
    </source>
</evidence>
<dbReference type="Proteomes" id="UP001589814">
    <property type="component" value="Unassembled WGS sequence"/>
</dbReference>
<evidence type="ECO:0000259" key="5">
    <source>
        <dbReference type="PROSITE" id="PS50931"/>
    </source>
</evidence>
<evidence type="ECO:0000313" key="7">
    <source>
        <dbReference type="Proteomes" id="UP001589814"/>
    </source>
</evidence>
<protein>
    <submittedName>
        <fullName evidence="6">LysR substrate-binding domain-containing protein</fullName>
    </submittedName>
</protein>
<dbReference type="SUPFAM" id="SSF53850">
    <property type="entry name" value="Periplasmic binding protein-like II"/>
    <property type="match status" value="1"/>
</dbReference>
<keyword evidence="2" id="KW-0805">Transcription regulation</keyword>
<dbReference type="PANTHER" id="PTHR30126:SF94">
    <property type="entry name" value="LYSR FAMILY TRANSCRIPTIONAL REGULATOR"/>
    <property type="match status" value="1"/>
</dbReference>
<comment type="caution">
    <text evidence="6">The sequence shown here is derived from an EMBL/GenBank/DDBJ whole genome shotgun (WGS) entry which is preliminary data.</text>
</comment>
<accession>A0ABV6G339</accession>
<dbReference type="InterPro" id="IPR000847">
    <property type="entry name" value="LysR_HTH_N"/>
</dbReference>
<feature type="domain" description="HTH lysR-type" evidence="5">
    <location>
        <begin position="3"/>
        <end position="60"/>
    </location>
</feature>
<organism evidence="6 7">
    <name type="scientific">Kushneria aurantia</name>
    <dbReference type="NCBI Taxonomy" id="504092"/>
    <lineage>
        <taxon>Bacteria</taxon>
        <taxon>Pseudomonadati</taxon>
        <taxon>Pseudomonadota</taxon>
        <taxon>Gammaproteobacteria</taxon>
        <taxon>Oceanospirillales</taxon>
        <taxon>Halomonadaceae</taxon>
        <taxon>Kushneria</taxon>
    </lineage>
</organism>
<dbReference type="Pfam" id="PF00126">
    <property type="entry name" value="HTH_1"/>
    <property type="match status" value="1"/>
</dbReference>
<evidence type="ECO:0000256" key="3">
    <source>
        <dbReference type="ARBA" id="ARBA00023125"/>
    </source>
</evidence>
<reference evidence="6 7" key="1">
    <citation type="submission" date="2024-09" db="EMBL/GenBank/DDBJ databases">
        <authorList>
            <person name="Sun Q."/>
            <person name="Mori K."/>
        </authorList>
    </citation>
    <scope>NUCLEOTIDE SEQUENCE [LARGE SCALE GENOMIC DNA]</scope>
    <source>
        <strain evidence="6 7">CCM 7415</strain>
    </source>
</reference>
<evidence type="ECO:0000256" key="2">
    <source>
        <dbReference type="ARBA" id="ARBA00023015"/>
    </source>
</evidence>
<dbReference type="EMBL" id="JBHLVX010000022">
    <property type="protein sequence ID" value="MFC0267714.1"/>
    <property type="molecule type" value="Genomic_DNA"/>
</dbReference>
<sequence>MAITLRQLRVLTSIVHAGTLTAAAERLHLTKPAVSLALAELEKQCGRQLFDRYHNRLYLNDEGRRLLPLADELLSRSDELETLFERHDRLAGQLRLGASYTIGHQLLPWLLRDFRDATGHRDQRVSIANSSNVQSRVAAFELDLAMVEGDIYRPELTVLAWRRDRMLIAAGVDHPLAGQRLAGLSQLDGEEWILREPGSGTREQFMRQVAPQLARWRPGLELNSAEAIVNATAAGLGITCLSELEARHALDDGRLVEITLPLRLERRLRLVLHRDKYRSPLIRHFLAFCREWRRTN</sequence>
<keyword evidence="3" id="KW-0238">DNA-binding</keyword>
<dbReference type="SUPFAM" id="SSF46785">
    <property type="entry name" value="Winged helix' DNA-binding domain"/>
    <property type="match status" value="1"/>
</dbReference>
<proteinExistence type="inferred from homology"/>
<dbReference type="InterPro" id="IPR005119">
    <property type="entry name" value="LysR_subst-bd"/>
</dbReference>
<dbReference type="RefSeq" id="WP_019950450.1">
    <property type="nucleotide sequence ID" value="NZ_JBHLVX010000022.1"/>
</dbReference>
<gene>
    <name evidence="6" type="ORF">ACFFHW_06840</name>
</gene>
<dbReference type="PRINTS" id="PR00039">
    <property type="entry name" value="HTHLYSR"/>
</dbReference>
<keyword evidence="7" id="KW-1185">Reference proteome</keyword>
<evidence type="ECO:0000256" key="1">
    <source>
        <dbReference type="ARBA" id="ARBA00009437"/>
    </source>
</evidence>
<dbReference type="PANTHER" id="PTHR30126">
    <property type="entry name" value="HTH-TYPE TRANSCRIPTIONAL REGULATOR"/>
    <property type="match status" value="1"/>
</dbReference>
<evidence type="ECO:0000256" key="4">
    <source>
        <dbReference type="ARBA" id="ARBA00023163"/>
    </source>
</evidence>
<dbReference type="Gene3D" id="3.40.190.290">
    <property type="match status" value="1"/>
</dbReference>